<name>A0ABV0PH50_9TELE</name>
<keyword evidence="2" id="KW-1185">Reference proteome</keyword>
<proteinExistence type="predicted"/>
<evidence type="ECO:0000313" key="1">
    <source>
        <dbReference type="EMBL" id="MEQ2182820.1"/>
    </source>
</evidence>
<accession>A0ABV0PH50</accession>
<sequence length="111" mass="12713">MKSLFFKSALDTFCGSGLTTCEAMAYYDTGIIPNEYITCLLNSSMDTFNSIWDPYLEYIEPELASQILCFTDWMIIPDIRCDVLKFGMSYCVFMFCKFENDNKKECCGCPG</sequence>
<reference evidence="1 2" key="1">
    <citation type="submission" date="2021-06" db="EMBL/GenBank/DDBJ databases">
        <authorList>
            <person name="Palmer J.M."/>
        </authorList>
    </citation>
    <scope>NUCLEOTIDE SEQUENCE [LARGE SCALE GENOMIC DNA]</scope>
    <source>
        <strain evidence="1 2">GA_2019</strain>
        <tissue evidence="1">Muscle</tissue>
    </source>
</reference>
<protein>
    <recommendedName>
        <fullName evidence="3">DNA methylase N-4/N-6 domain-containing protein</fullName>
    </recommendedName>
</protein>
<dbReference type="EMBL" id="JAHRIO010073177">
    <property type="protein sequence ID" value="MEQ2182820.1"/>
    <property type="molecule type" value="Genomic_DNA"/>
</dbReference>
<dbReference type="Proteomes" id="UP001476798">
    <property type="component" value="Unassembled WGS sequence"/>
</dbReference>
<organism evidence="1 2">
    <name type="scientific">Goodea atripinnis</name>
    <dbReference type="NCBI Taxonomy" id="208336"/>
    <lineage>
        <taxon>Eukaryota</taxon>
        <taxon>Metazoa</taxon>
        <taxon>Chordata</taxon>
        <taxon>Craniata</taxon>
        <taxon>Vertebrata</taxon>
        <taxon>Euteleostomi</taxon>
        <taxon>Actinopterygii</taxon>
        <taxon>Neopterygii</taxon>
        <taxon>Teleostei</taxon>
        <taxon>Neoteleostei</taxon>
        <taxon>Acanthomorphata</taxon>
        <taxon>Ovalentaria</taxon>
        <taxon>Atherinomorphae</taxon>
        <taxon>Cyprinodontiformes</taxon>
        <taxon>Goodeidae</taxon>
        <taxon>Goodea</taxon>
    </lineage>
</organism>
<gene>
    <name evidence="1" type="ORF">GOODEAATRI_026215</name>
</gene>
<comment type="caution">
    <text evidence="1">The sequence shown here is derived from an EMBL/GenBank/DDBJ whole genome shotgun (WGS) entry which is preliminary data.</text>
</comment>
<evidence type="ECO:0008006" key="3">
    <source>
        <dbReference type="Google" id="ProtNLM"/>
    </source>
</evidence>
<evidence type="ECO:0000313" key="2">
    <source>
        <dbReference type="Proteomes" id="UP001476798"/>
    </source>
</evidence>